<sequence length="321" mass="32022">MPDILALVAADTGLWAGGPDGLAFVPYPAAAEVPAPEAGAPAVSPLSPQTREAAPAMTSSATVPADAPVTALFLTDRVLFVGGIGTIARRASDPASERPADTCRVPGGFGPVADFGTDGSGTLFAATLEDGVLRSTDGGRTWVRSGYGLPGPEVMSLVTAADGAVFAGTPDGVFRARAGGRAWQVCPGTEGAPVASMVLLPQDGTVVAATEDGTVLRSADDGVTWATADAPKNPTALAPSPGGGLVLATAGEGVHHSPDAGATWLRDSPDPAVRTVHCLAATDRAVHAGTSDGVAVSPGPGLPWRPLVPATPRPEQSKEHA</sequence>
<evidence type="ECO:0008006" key="4">
    <source>
        <dbReference type="Google" id="ProtNLM"/>
    </source>
</evidence>
<gene>
    <name evidence="2" type="ORF">H1V43_30815</name>
</gene>
<dbReference type="Proteomes" id="UP000586976">
    <property type="component" value="Unassembled WGS sequence"/>
</dbReference>
<comment type="caution">
    <text evidence="2">The sequence shown here is derived from an EMBL/GenBank/DDBJ whole genome shotgun (WGS) entry which is preliminary data.</text>
</comment>
<organism evidence="2 3">
    <name type="scientific">Streptomyces himalayensis subsp. aureolus</name>
    <dbReference type="NCBI Taxonomy" id="2758039"/>
    <lineage>
        <taxon>Bacteria</taxon>
        <taxon>Bacillati</taxon>
        <taxon>Actinomycetota</taxon>
        <taxon>Actinomycetes</taxon>
        <taxon>Kitasatosporales</taxon>
        <taxon>Streptomycetaceae</taxon>
        <taxon>Streptomyces</taxon>
        <taxon>Streptomyces himalayensis</taxon>
    </lineage>
</organism>
<evidence type="ECO:0000313" key="3">
    <source>
        <dbReference type="Proteomes" id="UP000586976"/>
    </source>
</evidence>
<evidence type="ECO:0000313" key="2">
    <source>
        <dbReference type="EMBL" id="MBA4865656.1"/>
    </source>
</evidence>
<evidence type="ECO:0000256" key="1">
    <source>
        <dbReference type="SAM" id="MobiDB-lite"/>
    </source>
</evidence>
<accession>A0A7W2D6G1</accession>
<dbReference type="InterPro" id="IPR015943">
    <property type="entry name" value="WD40/YVTN_repeat-like_dom_sf"/>
</dbReference>
<dbReference type="RefSeq" id="WP_181867128.1">
    <property type="nucleotide sequence ID" value="NZ_JACEQY010000044.1"/>
</dbReference>
<reference evidence="2 3" key="1">
    <citation type="submission" date="2020-07" db="EMBL/GenBank/DDBJ databases">
        <title>Streptomyces isolated from Indian soil.</title>
        <authorList>
            <person name="Mandal S."/>
            <person name="Maiti P.K."/>
        </authorList>
    </citation>
    <scope>NUCLEOTIDE SEQUENCE [LARGE SCALE GENOMIC DNA]</scope>
    <source>
        <strain evidence="2 3">PSKA54</strain>
    </source>
</reference>
<keyword evidence="3" id="KW-1185">Reference proteome</keyword>
<protein>
    <recommendedName>
        <fullName evidence="4">Exo-alpha-sialidase</fullName>
    </recommendedName>
</protein>
<feature type="region of interest" description="Disordered" evidence="1">
    <location>
        <begin position="37"/>
        <end position="61"/>
    </location>
</feature>
<dbReference type="CDD" id="cd15482">
    <property type="entry name" value="Sialidase_non-viral"/>
    <property type="match status" value="1"/>
</dbReference>
<name>A0A7W2D6G1_9ACTN</name>
<dbReference type="AlphaFoldDB" id="A0A7W2D6G1"/>
<proteinExistence type="predicted"/>
<dbReference type="SUPFAM" id="SSF110296">
    <property type="entry name" value="Oligoxyloglucan reducing end-specific cellobiohydrolase"/>
    <property type="match status" value="1"/>
</dbReference>
<feature type="region of interest" description="Disordered" evidence="1">
    <location>
        <begin position="290"/>
        <end position="321"/>
    </location>
</feature>
<dbReference type="Gene3D" id="2.130.10.10">
    <property type="entry name" value="YVTN repeat-like/Quinoprotein amine dehydrogenase"/>
    <property type="match status" value="2"/>
</dbReference>
<dbReference type="EMBL" id="JACEQY010000044">
    <property type="protein sequence ID" value="MBA4865656.1"/>
    <property type="molecule type" value="Genomic_DNA"/>
</dbReference>